<gene>
    <name evidence="3" type="ORF">ThimaDRAFT_4512</name>
</gene>
<accession>F9UHV9</accession>
<evidence type="ECO:0000313" key="4">
    <source>
        <dbReference type="Proteomes" id="UP000005459"/>
    </source>
</evidence>
<protein>
    <recommendedName>
        <fullName evidence="5">SMODS and SLOG-associating 2TM effector domain-containing protein</fullName>
    </recommendedName>
</protein>
<feature type="region of interest" description="Disordered" evidence="1">
    <location>
        <begin position="1"/>
        <end position="21"/>
    </location>
</feature>
<feature type="transmembrane region" description="Helical" evidence="2">
    <location>
        <begin position="390"/>
        <end position="412"/>
    </location>
</feature>
<dbReference type="eggNOG" id="ENOG5032VYK">
    <property type="taxonomic scope" value="Bacteria"/>
</dbReference>
<keyword evidence="4" id="KW-1185">Reference proteome</keyword>
<keyword evidence="2" id="KW-0812">Transmembrane</keyword>
<reference evidence="3 4" key="1">
    <citation type="submission" date="2011-06" db="EMBL/GenBank/DDBJ databases">
        <title>The draft genome of Thiocapsa marina 5811.</title>
        <authorList>
            <consortium name="US DOE Joint Genome Institute (JGI-PGF)"/>
            <person name="Lucas S."/>
            <person name="Han J."/>
            <person name="Cheng J.-F."/>
            <person name="Goodwin L."/>
            <person name="Pitluck S."/>
            <person name="Peters L."/>
            <person name="Land M.L."/>
            <person name="Hauser L."/>
            <person name="Vogl K."/>
            <person name="Liu Z."/>
            <person name="Imhoff J."/>
            <person name="Thiel V."/>
            <person name="Frigaard N.-U."/>
            <person name="Bryant D."/>
            <person name="Woyke T.J."/>
        </authorList>
    </citation>
    <scope>NUCLEOTIDE SEQUENCE [LARGE SCALE GENOMIC DNA]</scope>
    <source>
        <strain evidence="3 4">5811</strain>
    </source>
</reference>
<dbReference type="RefSeq" id="WP_007195383.1">
    <property type="nucleotide sequence ID" value="NZ_AFWV01000021.1"/>
</dbReference>
<evidence type="ECO:0000256" key="1">
    <source>
        <dbReference type="SAM" id="MobiDB-lite"/>
    </source>
</evidence>
<name>F9UHV9_9GAMM</name>
<feature type="transmembrane region" description="Helical" evidence="2">
    <location>
        <begin position="548"/>
        <end position="566"/>
    </location>
</feature>
<dbReference type="AlphaFoldDB" id="F9UHV9"/>
<dbReference type="EMBL" id="AFWV01000021">
    <property type="protein sequence ID" value="EGV16135.1"/>
    <property type="molecule type" value="Genomic_DNA"/>
</dbReference>
<keyword evidence="2" id="KW-1133">Transmembrane helix</keyword>
<feature type="transmembrane region" description="Helical" evidence="2">
    <location>
        <begin position="522"/>
        <end position="542"/>
    </location>
</feature>
<organism evidence="3 4">
    <name type="scientific">Thiocapsa marina 5811</name>
    <dbReference type="NCBI Taxonomy" id="768671"/>
    <lineage>
        <taxon>Bacteria</taxon>
        <taxon>Pseudomonadati</taxon>
        <taxon>Pseudomonadota</taxon>
        <taxon>Gammaproteobacteria</taxon>
        <taxon>Chromatiales</taxon>
        <taxon>Chromatiaceae</taxon>
        <taxon>Thiocapsa</taxon>
    </lineage>
</organism>
<evidence type="ECO:0000256" key="2">
    <source>
        <dbReference type="SAM" id="Phobius"/>
    </source>
</evidence>
<dbReference type="Proteomes" id="UP000005459">
    <property type="component" value="Unassembled WGS sequence"/>
</dbReference>
<dbReference type="OrthoDB" id="2968017at2"/>
<proteinExistence type="predicted"/>
<evidence type="ECO:0000313" key="3">
    <source>
        <dbReference type="EMBL" id="EGV16135.1"/>
    </source>
</evidence>
<evidence type="ECO:0008006" key="5">
    <source>
        <dbReference type="Google" id="ProtNLM"/>
    </source>
</evidence>
<dbReference type="STRING" id="768671.ThimaDRAFT_4512"/>
<feature type="compositionally biased region" description="Low complexity" evidence="1">
    <location>
        <begin position="10"/>
        <end position="21"/>
    </location>
</feature>
<keyword evidence="2" id="KW-0472">Membrane</keyword>
<sequence>MTAAPRRIASESPTRPRSPPSASLAFRVGLLAGPIEWTDGTGVDRLAGILGEILAAVRTAVVDFQRAHPGLYAESAPTLRAVTRLAQGADRVFGEQALDLGYALCCAFPFAQAESEGDAHDAPEHQPGSLGCVRALLVRAEACGGLTRFELEGDRADPAGAHLAAGRVVLNQSDLLIAVRGDGQPPGAEGLDALIHDAVQARIPVLWLDPRAPAGWLLVRTHAELGRVPSLAGPAGVCVAEAPDWTGLGALVDEILDLPPTMGPATHLDHPAHRESLFDCYRKERRPVLNLAIAWRVFRELHGAHRLRVPPLRVPDFEQAALRDWPDAPDVAGWVNRQLRPHYAWAGKLSGLYADVYRSSYVLAYLLAAVAVTLALLPGAVGAYVEIPGFATFANGAELLVIGIVLILIFGARHRHWHTRWMDYRLLAEMIRQLRFLIPLAGHWPLPRMPAHWETYGNPSRTWMAWHMRGIARATGLPNARVDQVYLRSCLAYLKQVIAGQRAFHADSARHSEEIDHSLHRFALWLLIATIVCIVAHLIPALHTLGPILTLACAGLPAFGAALHGIKNQGEFSRIAKRSQAMARQLEQLLGEIAALEGQPALLSADVTRVAYDAARLMVDEVLDWRVIFTDRPPVIPA</sequence>
<feature type="transmembrane region" description="Helical" evidence="2">
    <location>
        <begin position="362"/>
        <end position="384"/>
    </location>
</feature>